<gene>
    <name evidence="1" type="ORF">CHR55_32410</name>
</gene>
<protein>
    <submittedName>
        <fullName evidence="1">Uncharacterized protein</fullName>
    </submittedName>
</protein>
<comment type="caution">
    <text evidence="1">The sequence shown here is derived from an EMBL/GenBank/DDBJ whole genome shotgun (WGS) entry which is preliminary data.</text>
</comment>
<reference evidence="1 2" key="1">
    <citation type="submission" date="2017-07" db="EMBL/GenBank/DDBJ databases">
        <title>Draft sequence of Rhodococcus enclensis 23b-28.</title>
        <authorList>
            <person name="Besaury L."/>
            <person name="Sancelme M."/>
            <person name="Amato P."/>
            <person name="Lallement A."/>
            <person name="Delort A.-M."/>
        </authorList>
    </citation>
    <scope>NUCLEOTIDE SEQUENCE [LARGE SCALE GENOMIC DNA]</scope>
    <source>
        <strain evidence="1 2">23b-28</strain>
    </source>
</reference>
<sequence>MGENSCFTGQLEIDQARPDAVAVLHERSLWAQIWASQPRLLEPFNTDSAIIESIRAVRDPLVAKDGGGEHLRPQVRDFWQATPDGAENHFRPYLQQVLNDHRESRIVIAHGA</sequence>
<evidence type="ECO:0000313" key="2">
    <source>
        <dbReference type="Proteomes" id="UP000230886"/>
    </source>
</evidence>
<dbReference type="Proteomes" id="UP000230886">
    <property type="component" value="Unassembled WGS sequence"/>
</dbReference>
<dbReference type="AlphaFoldDB" id="A0A2A5IZM0"/>
<name>A0A2A5IZM0_RHOSG</name>
<dbReference type="InterPro" id="IPR036409">
    <property type="entry name" value="Aldolase_II/adducin_N_sf"/>
</dbReference>
<dbReference type="EMBL" id="NOVD01000071">
    <property type="protein sequence ID" value="PCK22429.1"/>
    <property type="molecule type" value="Genomic_DNA"/>
</dbReference>
<proteinExistence type="predicted"/>
<organism evidence="1 2">
    <name type="scientific">Rhodococcus qingshengii</name>
    <dbReference type="NCBI Taxonomy" id="334542"/>
    <lineage>
        <taxon>Bacteria</taxon>
        <taxon>Bacillati</taxon>
        <taxon>Actinomycetota</taxon>
        <taxon>Actinomycetes</taxon>
        <taxon>Mycobacteriales</taxon>
        <taxon>Nocardiaceae</taxon>
        <taxon>Rhodococcus</taxon>
        <taxon>Rhodococcus erythropolis group</taxon>
    </lineage>
</organism>
<dbReference type="SUPFAM" id="SSF53639">
    <property type="entry name" value="AraD/HMP-PK domain-like"/>
    <property type="match status" value="1"/>
</dbReference>
<accession>A0A2A5IZM0</accession>
<evidence type="ECO:0000313" key="1">
    <source>
        <dbReference type="EMBL" id="PCK22429.1"/>
    </source>
</evidence>